<dbReference type="EMBL" id="CP031041">
    <property type="protein sequence ID" value="QDZ22691.1"/>
    <property type="molecule type" value="Genomic_DNA"/>
</dbReference>
<evidence type="ECO:0000256" key="2">
    <source>
        <dbReference type="SAM" id="SignalP"/>
    </source>
</evidence>
<feature type="chain" id="PRO_5023129606" evidence="2">
    <location>
        <begin position="30"/>
        <end position="345"/>
    </location>
</feature>
<organism evidence="3 4">
    <name type="scientific">Chloropicon primus</name>
    <dbReference type="NCBI Taxonomy" id="1764295"/>
    <lineage>
        <taxon>Eukaryota</taxon>
        <taxon>Viridiplantae</taxon>
        <taxon>Chlorophyta</taxon>
        <taxon>Chloropicophyceae</taxon>
        <taxon>Chloropicales</taxon>
        <taxon>Chloropicaceae</taxon>
        <taxon>Chloropicon</taxon>
    </lineage>
</organism>
<evidence type="ECO:0000256" key="1">
    <source>
        <dbReference type="SAM" id="MobiDB-lite"/>
    </source>
</evidence>
<evidence type="ECO:0000313" key="4">
    <source>
        <dbReference type="Proteomes" id="UP000316726"/>
    </source>
</evidence>
<feature type="compositionally biased region" description="Acidic residues" evidence="1">
    <location>
        <begin position="291"/>
        <end position="314"/>
    </location>
</feature>
<keyword evidence="4" id="KW-1185">Reference proteome</keyword>
<gene>
    <name evidence="3" type="ORF">A3770_08p52090</name>
</gene>
<feature type="signal peptide" evidence="2">
    <location>
        <begin position="1"/>
        <end position="29"/>
    </location>
</feature>
<protein>
    <submittedName>
        <fullName evidence="3">Uncharacterized protein</fullName>
    </submittedName>
</protein>
<evidence type="ECO:0000313" key="3">
    <source>
        <dbReference type="EMBL" id="QDZ22691.1"/>
    </source>
</evidence>
<name>A0A5B8MQR3_9CHLO</name>
<dbReference type="AlphaFoldDB" id="A0A5B8MQR3"/>
<sequence length="345" mass="38911">MRRTTKTKTATRIVTAVLALLCLLPRALCTSENKPTEELATYKTRQTWLRSWLRAERDHWIGLVKRAEFENSTESGPSSSPYEVNKLLEESRARIERYRAELQSTTFAVEWLAEEASFQDWLEGEAASQDHQDAIDDAVSEEDLVGTFLEEEQDDSLQGILYSLENALANSHKHVAARAILLSNLGGGGSAGDRCRRRRCKGRRGSGLGSLASYSMGVGSSSYNPYGGAKDSSDESDDDIGYVEDFDWSSWYDYYLDDYYFEPAEKMAMLDFYDPYGYEDYDGYYDEDYYDEEEYYDEDHEDEDLDEEDLDEGDGGGGGGGGGKKALRKRLKKAAAIIQDKLQGD</sequence>
<feature type="compositionally biased region" description="Gly residues" evidence="1">
    <location>
        <begin position="315"/>
        <end position="324"/>
    </location>
</feature>
<dbReference type="Proteomes" id="UP000316726">
    <property type="component" value="Chromosome 8"/>
</dbReference>
<feature type="region of interest" description="Disordered" evidence="1">
    <location>
        <begin position="291"/>
        <end position="326"/>
    </location>
</feature>
<accession>A0A5B8MQR3</accession>
<keyword evidence="2" id="KW-0732">Signal</keyword>
<proteinExistence type="predicted"/>
<reference evidence="3 4" key="1">
    <citation type="submission" date="2018-07" db="EMBL/GenBank/DDBJ databases">
        <title>The complete nuclear genome of the prasinophyte Chloropicon primus (CCMP1205).</title>
        <authorList>
            <person name="Pombert J.-F."/>
            <person name="Otis C."/>
            <person name="Turmel M."/>
            <person name="Lemieux C."/>
        </authorList>
    </citation>
    <scope>NUCLEOTIDE SEQUENCE [LARGE SCALE GENOMIC DNA]</scope>
    <source>
        <strain evidence="3 4">CCMP1205</strain>
    </source>
</reference>